<evidence type="ECO:0000313" key="2">
    <source>
        <dbReference type="Proteomes" id="UP000297951"/>
    </source>
</evidence>
<dbReference type="EMBL" id="SPQC01000025">
    <property type="protein sequence ID" value="TFU21904.1"/>
    <property type="molecule type" value="Genomic_DNA"/>
</dbReference>
<evidence type="ECO:0000313" key="1">
    <source>
        <dbReference type="EMBL" id="TFU21904.1"/>
    </source>
</evidence>
<organism evidence="1 2">
    <name type="scientific">Rothia nasimurium</name>
    <dbReference type="NCBI Taxonomy" id="85336"/>
    <lineage>
        <taxon>Bacteria</taxon>
        <taxon>Bacillati</taxon>
        <taxon>Actinomycetota</taxon>
        <taxon>Actinomycetes</taxon>
        <taxon>Micrococcales</taxon>
        <taxon>Micrococcaceae</taxon>
        <taxon>Rothia</taxon>
    </lineage>
</organism>
<protein>
    <submittedName>
        <fullName evidence="1">Uncharacterized protein</fullName>
    </submittedName>
</protein>
<gene>
    <name evidence="1" type="ORF">E4U03_07795</name>
</gene>
<comment type="caution">
    <text evidence="1">The sequence shown here is derived from an EMBL/GenBank/DDBJ whole genome shotgun (WGS) entry which is preliminary data.</text>
</comment>
<dbReference type="Proteomes" id="UP000297951">
    <property type="component" value="Unassembled WGS sequence"/>
</dbReference>
<name>A0A4Y9F2N0_9MICC</name>
<dbReference type="RefSeq" id="WP_135012992.1">
    <property type="nucleotide sequence ID" value="NZ_JADGLK010000025.1"/>
</dbReference>
<accession>A0A4Y9F2N0</accession>
<sequence>MATRYTTPELTILYLDEKGQETEITVQSTAADHYVFDMLRSNKKTIPSMQDSPQTWAYILSWAALKRTGHISTQDFDSWIRTSLINVDFNEPDQQEPSESLA</sequence>
<dbReference type="AlphaFoldDB" id="A0A4Y9F2N0"/>
<proteinExistence type="predicted"/>
<reference evidence="1 2" key="1">
    <citation type="submission" date="2019-03" db="EMBL/GenBank/DDBJ databases">
        <title>Diversity of the mouse oral microbiome.</title>
        <authorList>
            <person name="Joseph S."/>
            <person name="Aduse-Opoku J."/>
            <person name="Curtis M."/>
            <person name="Wade W."/>
            <person name="Hashim A."/>
        </authorList>
    </citation>
    <scope>NUCLEOTIDE SEQUENCE [LARGE SCALE GENOMIC DNA]</scope>
    <source>
        <strain evidence="2">irhom_31</strain>
    </source>
</reference>